<dbReference type="GO" id="GO:0030036">
    <property type="term" value="P:actin cytoskeleton organization"/>
    <property type="evidence" value="ECO:0007669"/>
    <property type="project" value="TreeGrafter"/>
</dbReference>
<dbReference type="SMART" id="SM00222">
    <property type="entry name" value="Sec7"/>
    <property type="match status" value="1"/>
</dbReference>
<dbReference type="Pfam" id="PF01369">
    <property type="entry name" value="Sec7"/>
    <property type="match status" value="1"/>
</dbReference>
<feature type="domain" description="SEC7" evidence="7">
    <location>
        <begin position="422"/>
        <end position="667"/>
    </location>
</feature>
<dbReference type="PANTHER" id="PTHR10663">
    <property type="entry name" value="GUANYL-NUCLEOTIDE EXCHANGE FACTOR"/>
    <property type="match status" value="1"/>
</dbReference>
<dbReference type="InterPro" id="IPR033742">
    <property type="entry name" value="IQSEC_PH"/>
</dbReference>
<keyword evidence="4" id="KW-0597">Phosphoprotein</keyword>
<keyword evidence="3" id="KW-0963">Cytoplasm</keyword>
<feature type="region of interest" description="Disordered" evidence="6">
    <location>
        <begin position="259"/>
        <end position="399"/>
    </location>
</feature>
<dbReference type="InterPro" id="IPR023394">
    <property type="entry name" value="Sec7_C_sf"/>
</dbReference>
<dbReference type="InterPro" id="IPR011993">
    <property type="entry name" value="PH-like_dom_sf"/>
</dbReference>
<name>A0A8K0A0I1_BRALA</name>
<feature type="compositionally biased region" description="Polar residues" evidence="6">
    <location>
        <begin position="994"/>
        <end position="1003"/>
    </location>
</feature>
<dbReference type="AlphaFoldDB" id="A0A8K0A0I1"/>
<dbReference type="SUPFAM" id="SSF48425">
    <property type="entry name" value="Sec7 domain"/>
    <property type="match status" value="2"/>
</dbReference>
<feature type="region of interest" description="Disordered" evidence="6">
    <location>
        <begin position="981"/>
        <end position="1071"/>
    </location>
</feature>
<comment type="subcellular location">
    <subcellularLocation>
        <location evidence="1">Cytoplasm</location>
    </subcellularLocation>
</comment>
<feature type="compositionally biased region" description="Low complexity" evidence="6">
    <location>
        <begin position="1051"/>
        <end position="1071"/>
    </location>
</feature>
<feature type="compositionally biased region" description="Basic and acidic residues" evidence="6">
    <location>
        <begin position="290"/>
        <end position="310"/>
    </location>
</feature>
<evidence type="ECO:0000256" key="4">
    <source>
        <dbReference type="ARBA" id="ARBA00022553"/>
    </source>
</evidence>
<organism evidence="8 9">
    <name type="scientific">Branchiostoma lanceolatum</name>
    <name type="common">Common lancelet</name>
    <name type="synonym">Amphioxus lanceolatum</name>
    <dbReference type="NCBI Taxonomy" id="7740"/>
    <lineage>
        <taxon>Eukaryota</taxon>
        <taxon>Metazoa</taxon>
        <taxon>Chordata</taxon>
        <taxon>Cephalochordata</taxon>
        <taxon>Leptocardii</taxon>
        <taxon>Amphioxiformes</taxon>
        <taxon>Branchiostomatidae</taxon>
        <taxon>Branchiostoma</taxon>
    </lineage>
</organism>
<feature type="compositionally biased region" description="Basic and acidic residues" evidence="6">
    <location>
        <begin position="36"/>
        <end position="53"/>
    </location>
</feature>
<feature type="compositionally biased region" description="Basic and acidic residues" evidence="6">
    <location>
        <begin position="871"/>
        <end position="888"/>
    </location>
</feature>
<evidence type="ECO:0000256" key="6">
    <source>
        <dbReference type="SAM" id="MobiDB-lite"/>
    </source>
</evidence>
<keyword evidence="5" id="KW-0175">Coiled coil</keyword>
<evidence type="ECO:0000256" key="5">
    <source>
        <dbReference type="ARBA" id="ARBA00023054"/>
    </source>
</evidence>
<evidence type="ECO:0000259" key="7">
    <source>
        <dbReference type="PROSITE" id="PS50190"/>
    </source>
</evidence>
<dbReference type="InterPro" id="IPR000904">
    <property type="entry name" value="Sec7_dom"/>
</dbReference>
<proteinExistence type="inferred from homology"/>
<dbReference type="GO" id="GO:0032012">
    <property type="term" value="P:regulation of ARF protein signal transduction"/>
    <property type="evidence" value="ECO:0007669"/>
    <property type="project" value="InterPro"/>
</dbReference>
<protein>
    <submittedName>
        <fullName evidence="8">IQSEC1 protein</fullName>
    </submittedName>
</protein>
<feature type="compositionally biased region" description="Basic and acidic residues" evidence="6">
    <location>
        <begin position="1010"/>
        <end position="1021"/>
    </location>
</feature>
<evidence type="ECO:0000256" key="2">
    <source>
        <dbReference type="ARBA" id="ARBA00006248"/>
    </source>
</evidence>
<dbReference type="CDD" id="cd13318">
    <property type="entry name" value="PH_IQSEC"/>
    <property type="match status" value="1"/>
</dbReference>
<dbReference type="EMBL" id="OV696690">
    <property type="protein sequence ID" value="CAH1264460.1"/>
    <property type="molecule type" value="Genomic_DNA"/>
</dbReference>
<feature type="region of interest" description="Disordered" evidence="6">
    <location>
        <begin position="932"/>
        <end position="957"/>
    </location>
</feature>
<accession>A0A8K0A0I1</accession>
<dbReference type="OrthoDB" id="430364at2759"/>
<keyword evidence="9" id="KW-1185">Reference proteome</keyword>
<feature type="region of interest" description="Disordered" evidence="6">
    <location>
        <begin position="855"/>
        <end position="890"/>
    </location>
</feature>
<evidence type="ECO:0000256" key="1">
    <source>
        <dbReference type="ARBA" id="ARBA00004496"/>
    </source>
</evidence>
<dbReference type="InterPro" id="IPR035999">
    <property type="entry name" value="Sec7_dom_sf"/>
</dbReference>
<dbReference type="Gene3D" id="1.10.1000.11">
    <property type="entry name" value="Arf Nucleotide-binding Site Opener,domain 2"/>
    <property type="match status" value="2"/>
</dbReference>
<dbReference type="GO" id="GO:0005737">
    <property type="term" value="C:cytoplasm"/>
    <property type="evidence" value="ECO:0007669"/>
    <property type="project" value="UniProtKB-SubCell"/>
</dbReference>
<dbReference type="PROSITE" id="PS50190">
    <property type="entry name" value="SEC7"/>
    <property type="match status" value="1"/>
</dbReference>
<feature type="region of interest" description="Disordered" evidence="6">
    <location>
        <begin position="189"/>
        <end position="209"/>
    </location>
</feature>
<feature type="compositionally biased region" description="Polar residues" evidence="6">
    <location>
        <begin position="1022"/>
        <end position="1034"/>
    </location>
</feature>
<dbReference type="CDD" id="cd00171">
    <property type="entry name" value="Sec7"/>
    <property type="match status" value="1"/>
</dbReference>
<comment type="similarity">
    <text evidence="2">Belongs to the BRAG family.</text>
</comment>
<reference evidence="8" key="1">
    <citation type="submission" date="2022-01" db="EMBL/GenBank/DDBJ databases">
        <authorList>
            <person name="Braso-Vives M."/>
        </authorList>
    </citation>
    <scope>NUCLEOTIDE SEQUENCE</scope>
</reference>
<feature type="region of interest" description="Disordered" evidence="6">
    <location>
        <begin position="19"/>
        <end position="53"/>
    </location>
</feature>
<evidence type="ECO:0000256" key="3">
    <source>
        <dbReference type="ARBA" id="ARBA00022490"/>
    </source>
</evidence>
<feature type="compositionally biased region" description="Polar residues" evidence="6">
    <location>
        <begin position="24"/>
        <end position="35"/>
    </location>
</feature>
<feature type="compositionally biased region" description="Low complexity" evidence="6">
    <location>
        <begin position="195"/>
        <end position="207"/>
    </location>
</feature>
<dbReference type="Proteomes" id="UP000838412">
    <property type="component" value="Chromosome 5"/>
</dbReference>
<gene>
    <name evidence="8" type="primary">IQSEC1</name>
    <name evidence="8" type="ORF">BLAG_LOCUS18820</name>
</gene>
<dbReference type="GO" id="GO:0005085">
    <property type="term" value="F:guanyl-nucleotide exchange factor activity"/>
    <property type="evidence" value="ECO:0007669"/>
    <property type="project" value="InterPro"/>
</dbReference>
<dbReference type="Gene3D" id="2.30.29.30">
    <property type="entry name" value="Pleckstrin-homology domain (PH domain)/Phosphotyrosine-binding domain (PTB)"/>
    <property type="match status" value="2"/>
</dbReference>
<feature type="compositionally biased region" description="Polar residues" evidence="6">
    <location>
        <begin position="932"/>
        <end position="943"/>
    </location>
</feature>
<feature type="compositionally biased region" description="Low complexity" evidence="6">
    <location>
        <begin position="279"/>
        <end position="289"/>
    </location>
</feature>
<evidence type="ECO:0000313" key="8">
    <source>
        <dbReference type="EMBL" id="CAH1264460.1"/>
    </source>
</evidence>
<evidence type="ECO:0000313" key="9">
    <source>
        <dbReference type="Proteomes" id="UP000838412"/>
    </source>
</evidence>
<dbReference type="Pfam" id="PF16453">
    <property type="entry name" value="IQ_SEC7_PH"/>
    <property type="match status" value="1"/>
</dbReference>
<sequence>MHGLPRPALEGSDTVVQAELVEGTSAQGTTSPSSNFDREFKGQERKKSLKRIQQEEDAIKRSRSVGSEYELSIDLQHKQIELLERKYGGHFIANRAARVVQRAFRHYCMTRNFQKLRNAQLENRMSRRIDWQTLRLSTIEVDDDVGSSLGRGVKGHGAGSRSMTMPSVAEIRETSLLDMPEEHMTLTNVLGGAAGSRSRTSSGSMSRQDSYRLAVHPDSDLSQEATPEHGLYGAREMQDQRALIDADYEMTLYVEQQKQKAADGHSGDSGIRMSRSSDEGSGSDSTASRSSRDLSDLGEVSHEAERRVEMRPVPSVVVDMTSPAARMSPDAALMRRGSPQSGRRSGTPEASPVWKHKQLGRVANGAGRSAGSDVSDGDNDSQGSSSNTPDNMSLSSETISLSGSSSIHGVYKGMSRDSAVFTPINDVQRKRQYRIGLNLFNKKPEKGISYLVDKGFLQHTLKKPEKGISYLVDKGFLQHTPQAVAKFLLSRRGLSRQMIGEYLGNCQKDFNRDVLDCVVDEMDFADLELDEALRKFQSQIRVQGEAQKVERLIEAFSQGYCVCNPSVVHQFNHPDTILINIPSSPSAFSQRYCICNPSVVHQFNHPDTIFILAFAIIMLNTDLHNPNIKRERKMKQDNFVENLKGVDAGGDIPREILVGIYERISKTELKTGPDHVTQVAKVEKNIVGNKPIWSVPTRALVSYSHLNEVHDVNKKEKEHERALFLFNDLLVVLSLPHRRLVCYCRLYEIHDPNKREKLGLHQREIFLFNDILVVTKILAKKKHVVTYSFRQAFSLLGMQVLLFETSHYQYGVRLTTMIDNKVLMTFNAPNAHDREKFVQDLRECILEVNEMENLRIGDSPSPSSCDEEVIHEDSSRVEQDPETHHPDGEQVAASCPKLMRQQSNMSVGNNNTLSTSDIHQELMRQQSNMSVGNYNTLSTSDIHQANGGPVNRSFDDSAKDRHALGADSALKRTALSNSLRDITEATGKRGRRNSAGSLDSNMIPSGRPEPSMKRSGSEQDTARTSLRHSNSSLFSGLFSRKHKSTSKASMTSVKSDVSVGSTTSSNSSSEA</sequence>
<dbReference type="SUPFAM" id="SSF50729">
    <property type="entry name" value="PH domain-like"/>
    <property type="match status" value="1"/>
</dbReference>
<feature type="compositionally biased region" description="Low complexity" evidence="6">
    <location>
        <begin position="335"/>
        <end position="345"/>
    </location>
</feature>
<feature type="compositionally biased region" description="Low complexity" evidence="6">
    <location>
        <begin position="369"/>
        <end position="386"/>
    </location>
</feature>
<dbReference type="Gene3D" id="1.10.220.20">
    <property type="match status" value="2"/>
</dbReference>
<dbReference type="PANTHER" id="PTHR10663:SF342">
    <property type="entry name" value="FI21420P1"/>
    <property type="match status" value="1"/>
</dbReference>